<feature type="region of interest" description="Disordered" evidence="6">
    <location>
        <begin position="360"/>
        <end position="391"/>
    </location>
</feature>
<protein>
    <submittedName>
        <fullName evidence="7">Uncharacterized protein</fullName>
    </submittedName>
</protein>
<evidence type="ECO:0000256" key="6">
    <source>
        <dbReference type="SAM" id="MobiDB-lite"/>
    </source>
</evidence>
<dbReference type="OrthoDB" id="366230at2759"/>
<dbReference type="AlphaFoldDB" id="A0A0N1PF46"/>
<comment type="subcellular location">
    <subcellularLocation>
        <location evidence="1">Cytoplasm</location>
    </subcellularLocation>
</comment>
<dbReference type="PROSITE" id="PS50082">
    <property type="entry name" value="WD_REPEATS_2"/>
    <property type="match status" value="1"/>
</dbReference>
<evidence type="ECO:0000256" key="2">
    <source>
        <dbReference type="ARBA" id="ARBA00022490"/>
    </source>
</evidence>
<dbReference type="PANTHER" id="PTHR12442:SF5">
    <property type="entry name" value="DYNEIN AXONEMAL INTERMEDIATE CHAIN 3"/>
    <property type="match status" value="1"/>
</dbReference>
<feature type="compositionally biased region" description="Basic and acidic residues" evidence="6">
    <location>
        <begin position="823"/>
        <end position="837"/>
    </location>
</feature>
<dbReference type="OMA" id="EPMLTHH"/>
<organism evidence="7 8">
    <name type="scientific">Leptomonas seymouri</name>
    <dbReference type="NCBI Taxonomy" id="5684"/>
    <lineage>
        <taxon>Eukaryota</taxon>
        <taxon>Discoba</taxon>
        <taxon>Euglenozoa</taxon>
        <taxon>Kinetoplastea</taxon>
        <taxon>Metakinetoplastina</taxon>
        <taxon>Trypanosomatida</taxon>
        <taxon>Trypanosomatidae</taxon>
        <taxon>Leishmaniinae</taxon>
        <taxon>Leptomonas</taxon>
    </lineage>
</organism>
<feature type="region of interest" description="Disordered" evidence="6">
    <location>
        <begin position="823"/>
        <end position="847"/>
    </location>
</feature>
<keyword evidence="3 5" id="KW-0853">WD repeat</keyword>
<keyword evidence="4" id="KW-0677">Repeat</keyword>
<dbReference type="VEuPathDB" id="TriTrypDB:Lsey_0015_0370"/>
<dbReference type="EMBL" id="LJSK01000015">
    <property type="protein sequence ID" value="KPI89875.1"/>
    <property type="molecule type" value="Genomic_DNA"/>
</dbReference>
<dbReference type="PANTHER" id="PTHR12442">
    <property type="entry name" value="DYNEIN INTERMEDIATE CHAIN"/>
    <property type="match status" value="1"/>
</dbReference>
<dbReference type="GO" id="GO:0045503">
    <property type="term" value="F:dynein light chain binding"/>
    <property type="evidence" value="ECO:0007669"/>
    <property type="project" value="TreeGrafter"/>
</dbReference>
<evidence type="ECO:0000256" key="4">
    <source>
        <dbReference type="ARBA" id="ARBA00022737"/>
    </source>
</evidence>
<dbReference type="Gene3D" id="2.130.10.10">
    <property type="entry name" value="YVTN repeat-like/Quinoprotein amine dehydrogenase"/>
    <property type="match status" value="3"/>
</dbReference>
<dbReference type="InterPro" id="IPR036322">
    <property type="entry name" value="WD40_repeat_dom_sf"/>
</dbReference>
<feature type="repeat" description="WD" evidence="5">
    <location>
        <begin position="315"/>
        <end position="357"/>
    </location>
</feature>
<dbReference type="InterPro" id="IPR015943">
    <property type="entry name" value="WD40/YVTN_repeat-like_dom_sf"/>
</dbReference>
<dbReference type="SUPFAM" id="SSF50978">
    <property type="entry name" value="WD40 repeat-like"/>
    <property type="match status" value="1"/>
</dbReference>
<dbReference type="FunFam" id="2.130.10.10:FF:001782">
    <property type="entry name" value="WD_domain_-_G-beta_repeat_-_putative"/>
    <property type="match status" value="1"/>
</dbReference>
<sequence length="871" mass="97113">MLKAAQKIGGDVGHPSQLSSEVIVAAHSEANASGKSTPSTSPSAPAAPLITKELLQLAEELRVVIPKGTWHSYGSDAEIRKQSEDDPFGAPPIPHRPPITVQFEVIRQVILRHRTSAHNNYLTKEASEDSRDLRSSHNPLYELLRDEVETGVQAVPRRCAAGTQTHHVRRVNAVSQAEPTIVDACIRHVQPPVKEEPKLSAFLERVLPRTLHCLTQNYQVPIYTDDFKNFNEDDTVVATRDELVLIEKGNFMHNFTKDRKVSSLSWRSSRRRDHTVCIASISLQSFQERLQANRRCDSSVSLIWDLTDLMRPRYILESPAEVQVLHFHPTRPNLVAGGAMNGQVYLWDLSVGEAAASFSSNKNAQKRQQQQQQQANNDSGRDATAGADAGASMMGAGAADSAYGASVDEAAAAEFREVSEVPQMPNSLKGLTLEQDGDVSVPRLQPIQLSRVELSHQCPVHDLQWLPDNLEFGFDGKQTVMNETHQFATISEDGTILVWDIRSEHLPQDKLRKIKHQSRVGGMEQPWVPLLRYLLSKPDGNGDLAGFRLFFNGCTVDDSPSYSAAVGSMDGQLGFCSMVTQHERRPSVVLPTFGFTRDTRFVRTVVPDAHGGPVYCVERHPTIGDVYLTCGDYTFKVWRTGVPMPLYESPQRATAVYCAAWSPARPGLVFIGLGNGMVELWDLLDRNPEPMLTHHLVQDAITSLSFQPLPHRVNNRYSQQILIGTNLGSFHWYALPTALSRATSGERRYVRAMLERETRRVAYYGWRWSERQLEIDRFGLQGAAARLRGTIVVTANVNGGGSGGAAKPLKDNADQDDLLLVTDRRAPKEDADAKDFDNPYAQDTQRDEEFLELVERLHREEMERLKTESAT</sequence>
<keyword evidence="8" id="KW-1185">Reference proteome</keyword>
<dbReference type="InterPro" id="IPR001680">
    <property type="entry name" value="WD40_rpt"/>
</dbReference>
<evidence type="ECO:0000256" key="1">
    <source>
        <dbReference type="ARBA" id="ARBA00004496"/>
    </source>
</evidence>
<dbReference type="GO" id="GO:0036156">
    <property type="term" value="C:inner dynein arm"/>
    <property type="evidence" value="ECO:0007669"/>
    <property type="project" value="TreeGrafter"/>
</dbReference>
<gene>
    <name evidence="7" type="ORF">ABL78_1044</name>
</gene>
<proteinExistence type="predicted"/>
<dbReference type="GO" id="GO:0045504">
    <property type="term" value="F:dynein heavy chain binding"/>
    <property type="evidence" value="ECO:0007669"/>
    <property type="project" value="TreeGrafter"/>
</dbReference>
<accession>A0A0N1PF46</accession>
<comment type="caution">
    <text evidence="7">The sequence shown here is derived from an EMBL/GenBank/DDBJ whole genome shotgun (WGS) entry which is preliminary data.</text>
</comment>
<name>A0A0N1PF46_LEPSE</name>
<keyword evidence="2" id="KW-0963">Cytoplasm</keyword>
<evidence type="ECO:0000313" key="8">
    <source>
        <dbReference type="Proteomes" id="UP000038009"/>
    </source>
</evidence>
<dbReference type="GO" id="GO:0060294">
    <property type="term" value="P:cilium movement involved in cell motility"/>
    <property type="evidence" value="ECO:0007669"/>
    <property type="project" value="TreeGrafter"/>
</dbReference>
<reference evidence="7 8" key="1">
    <citation type="journal article" date="2015" name="PLoS Pathog.">
        <title>Leptomonas seymouri: Adaptations to the Dixenous Life Cycle Analyzed by Genome Sequencing, Transcriptome Profiling and Co-infection with Leishmania donovani.</title>
        <authorList>
            <person name="Kraeva N."/>
            <person name="Butenko A."/>
            <person name="Hlavacova J."/>
            <person name="Kostygov A."/>
            <person name="Myskova J."/>
            <person name="Grybchuk D."/>
            <person name="Lestinova T."/>
            <person name="Votypka J."/>
            <person name="Volf P."/>
            <person name="Opperdoes F."/>
            <person name="Flegontov P."/>
            <person name="Lukes J."/>
            <person name="Yurchenko V."/>
        </authorList>
    </citation>
    <scope>NUCLEOTIDE SEQUENCE [LARGE SCALE GENOMIC DNA]</scope>
    <source>
        <strain evidence="7 8">ATCC 30220</strain>
    </source>
</reference>
<feature type="compositionally biased region" description="Low complexity" evidence="6">
    <location>
        <begin position="361"/>
        <end position="391"/>
    </location>
</feature>
<evidence type="ECO:0000256" key="5">
    <source>
        <dbReference type="PROSITE-ProRule" id="PRU00221"/>
    </source>
</evidence>
<dbReference type="SMART" id="SM00320">
    <property type="entry name" value="WD40"/>
    <property type="match status" value="4"/>
</dbReference>
<dbReference type="InterPro" id="IPR050687">
    <property type="entry name" value="Dynein_IC"/>
</dbReference>
<dbReference type="GO" id="GO:0036159">
    <property type="term" value="P:inner dynein arm assembly"/>
    <property type="evidence" value="ECO:0007669"/>
    <property type="project" value="TreeGrafter"/>
</dbReference>
<evidence type="ECO:0000256" key="3">
    <source>
        <dbReference type="ARBA" id="ARBA00022574"/>
    </source>
</evidence>
<dbReference type="Proteomes" id="UP000038009">
    <property type="component" value="Unassembled WGS sequence"/>
</dbReference>
<evidence type="ECO:0000313" key="7">
    <source>
        <dbReference type="EMBL" id="KPI89875.1"/>
    </source>
</evidence>